<evidence type="ECO:0000313" key="3">
    <source>
        <dbReference type="EMBL" id="JAV18719.1"/>
    </source>
</evidence>
<name>A0A1L8EJB2_HAEIR</name>
<proteinExistence type="predicted"/>
<dbReference type="AlphaFoldDB" id="A0A1L8EJB2"/>
<feature type="compositionally biased region" description="Polar residues" evidence="1">
    <location>
        <begin position="215"/>
        <end position="238"/>
    </location>
</feature>
<keyword evidence="2" id="KW-0732">Signal</keyword>
<evidence type="ECO:0000256" key="2">
    <source>
        <dbReference type="SAM" id="SignalP"/>
    </source>
</evidence>
<accession>A0A1L8EJB2</accession>
<feature type="region of interest" description="Disordered" evidence="1">
    <location>
        <begin position="38"/>
        <end position="64"/>
    </location>
</feature>
<feature type="region of interest" description="Disordered" evidence="1">
    <location>
        <begin position="137"/>
        <end position="181"/>
    </location>
</feature>
<feature type="chain" id="PRO_5012250816" evidence="2">
    <location>
        <begin position="33"/>
        <end position="238"/>
    </location>
</feature>
<reference evidence="3" key="1">
    <citation type="submission" date="2017-01" db="EMBL/GenBank/DDBJ databases">
        <title>An insight into the sialome and mialome of the horn fly, Haematobia irritans.</title>
        <authorList>
            <person name="Breijo M."/>
            <person name="Boiani M."/>
            <person name="Ures X."/>
            <person name="Rocha S."/>
            <person name="Sequeira M."/>
            <person name="Ribeiro J.M."/>
        </authorList>
    </citation>
    <scope>NUCLEOTIDE SEQUENCE</scope>
</reference>
<feature type="signal peptide" evidence="2">
    <location>
        <begin position="1"/>
        <end position="32"/>
    </location>
</feature>
<evidence type="ECO:0000256" key="1">
    <source>
        <dbReference type="SAM" id="MobiDB-lite"/>
    </source>
</evidence>
<protein>
    <submittedName>
        <fullName evidence="3">Putative secreted protein</fullName>
    </submittedName>
</protein>
<feature type="region of interest" description="Disordered" evidence="1">
    <location>
        <begin position="200"/>
        <end position="238"/>
    </location>
</feature>
<sequence length="238" mass="26485">MATMKWGLQFSDMKHFIALTLGLLALIASGYAQEPVEESAVKPRVPLPNHRPGSEGYGVGQQPLDVDSYYKRPQYPKRYQGRPENYNAFGNGNGEVAGTKRRGNGLSGSFSHGLRFELPQLPFDLQDFFGFSQQPRLNRGQFKKHNRGNVEDPSVKPRRPLPNHKNGFSGNFGQQPLDVPFNNVQPKPVLFDFGSGNHFGKGNKFGDRKLHRKTGATTTTSAPLNSDSETTFSYSEPQ</sequence>
<organism evidence="3">
    <name type="scientific">Haematobia irritans</name>
    <name type="common">Horn fly</name>
    <name type="synonym">Conops irritans</name>
    <dbReference type="NCBI Taxonomy" id="7368"/>
    <lineage>
        <taxon>Eukaryota</taxon>
        <taxon>Metazoa</taxon>
        <taxon>Ecdysozoa</taxon>
        <taxon>Arthropoda</taxon>
        <taxon>Hexapoda</taxon>
        <taxon>Insecta</taxon>
        <taxon>Pterygota</taxon>
        <taxon>Neoptera</taxon>
        <taxon>Endopterygota</taxon>
        <taxon>Diptera</taxon>
        <taxon>Brachycera</taxon>
        <taxon>Muscomorpha</taxon>
        <taxon>Muscoidea</taxon>
        <taxon>Muscidae</taxon>
        <taxon>Haematobia</taxon>
    </lineage>
</organism>
<dbReference type="EMBL" id="GFDG01000080">
    <property type="protein sequence ID" value="JAV18719.1"/>
    <property type="molecule type" value="Transcribed_RNA"/>
</dbReference>